<name>A0AAD5UFT9_9FUNG</name>
<dbReference type="Proteomes" id="UP001210925">
    <property type="component" value="Unassembled WGS sequence"/>
</dbReference>
<feature type="transmembrane region" description="Helical" evidence="7">
    <location>
        <begin position="546"/>
        <end position="570"/>
    </location>
</feature>
<evidence type="ECO:0000256" key="3">
    <source>
        <dbReference type="ARBA" id="ARBA00022692"/>
    </source>
</evidence>
<accession>A0AAD5UFT9</accession>
<keyword evidence="4 7" id="KW-1133">Transmembrane helix</keyword>
<feature type="transmembrane region" description="Helical" evidence="7">
    <location>
        <begin position="308"/>
        <end position="328"/>
    </location>
</feature>
<evidence type="ECO:0000256" key="6">
    <source>
        <dbReference type="ARBA" id="ARBA00023180"/>
    </source>
</evidence>
<evidence type="ECO:0000256" key="5">
    <source>
        <dbReference type="ARBA" id="ARBA00023136"/>
    </source>
</evidence>
<evidence type="ECO:0000256" key="4">
    <source>
        <dbReference type="ARBA" id="ARBA00022989"/>
    </source>
</evidence>
<evidence type="ECO:0000256" key="1">
    <source>
        <dbReference type="ARBA" id="ARBA00004141"/>
    </source>
</evidence>
<dbReference type="InterPro" id="IPR007603">
    <property type="entry name" value="Choline_transptr-like"/>
</dbReference>
<keyword evidence="3 7" id="KW-0812">Transmembrane</keyword>
<feature type="compositionally biased region" description="Basic and acidic residues" evidence="8">
    <location>
        <begin position="654"/>
        <end position="663"/>
    </location>
</feature>
<keyword evidence="6" id="KW-0325">Glycoprotein</keyword>
<evidence type="ECO:0000256" key="7">
    <source>
        <dbReference type="RuleBase" id="RU368066"/>
    </source>
</evidence>
<evidence type="ECO:0000313" key="9">
    <source>
        <dbReference type="EMBL" id="KAJ3253641.1"/>
    </source>
</evidence>
<dbReference type="AlphaFoldDB" id="A0AAD5UFT9"/>
<dbReference type="EMBL" id="JADGKB010000104">
    <property type="protein sequence ID" value="KAJ3253641.1"/>
    <property type="molecule type" value="Genomic_DNA"/>
</dbReference>
<organism evidence="9 10">
    <name type="scientific">Boothiomyces macroporosus</name>
    <dbReference type="NCBI Taxonomy" id="261099"/>
    <lineage>
        <taxon>Eukaryota</taxon>
        <taxon>Fungi</taxon>
        <taxon>Fungi incertae sedis</taxon>
        <taxon>Chytridiomycota</taxon>
        <taxon>Chytridiomycota incertae sedis</taxon>
        <taxon>Chytridiomycetes</taxon>
        <taxon>Rhizophydiales</taxon>
        <taxon>Terramycetaceae</taxon>
        <taxon>Boothiomyces</taxon>
    </lineage>
</organism>
<dbReference type="PANTHER" id="PTHR12385">
    <property type="entry name" value="CHOLINE TRANSPORTER-LIKE (SLC FAMILY 44)"/>
    <property type="match status" value="1"/>
</dbReference>
<feature type="transmembrane region" description="Helical" evidence="7">
    <location>
        <begin position="32"/>
        <end position="53"/>
    </location>
</feature>
<evidence type="ECO:0000313" key="10">
    <source>
        <dbReference type="Proteomes" id="UP001210925"/>
    </source>
</evidence>
<dbReference type="PANTHER" id="PTHR12385:SF14">
    <property type="entry name" value="CHOLINE TRANSPORTER-LIKE 2"/>
    <property type="match status" value="1"/>
</dbReference>
<comment type="caution">
    <text evidence="9">The sequence shown here is derived from an EMBL/GenBank/DDBJ whole genome shotgun (WGS) entry which is preliminary data.</text>
</comment>
<comment type="similarity">
    <text evidence="2 7">Belongs to the CTL (choline transporter-like) family.</text>
</comment>
<reference evidence="9" key="1">
    <citation type="submission" date="2020-05" db="EMBL/GenBank/DDBJ databases">
        <title>Phylogenomic resolution of chytrid fungi.</title>
        <authorList>
            <person name="Stajich J.E."/>
            <person name="Amses K."/>
            <person name="Simmons R."/>
            <person name="Seto K."/>
            <person name="Myers J."/>
            <person name="Bonds A."/>
            <person name="Quandt C.A."/>
            <person name="Barry K."/>
            <person name="Liu P."/>
            <person name="Grigoriev I."/>
            <person name="Longcore J.E."/>
            <person name="James T.Y."/>
        </authorList>
    </citation>
    <scope>NUCLEOTIDE SEQUENCE</scope>
    <source>
        <strain evidence="9">PLAUS21</strain>
    </source>
</reference>
<feature type="transmembrane region" description="Helical" evidence="7">
    <location>
        <begin position="214"/>
        <end position="236"/>
    </location>
</feature>
<feature type="transmembrane region" description="Helical" evidence="7">
    <location>
        <begin position="393"/>
        <end position="424"/>
    </location>
</feature>
<feature type="transmembrane region" description="Helical" evidence="7">
    <location>
        <begin position="444"/>
        <end position="467"/>
    </location>
</feature>
<feature type="transmembrane region" description="Helical" evidence="7">
    <location>
        <begin position="482"/>
        <end position="501"/>
    </location>
</feature>
<dbReference type="GO" id="GO:0005886">
    <property type="term" value="C:plasma membrane"/>
    <property type="evidence" value="ECO:0007669"/>
    <property type="project" value="UniProtKB-SubCell"/>
</dbReference>
<proteinExistence type="inferred from homology"/>
<feature type="transmembrane region" description="Helical" evidence="7">
    <location>
        <begin position="348"/>
        <end position="366"/>
    </location>
</feature>
<protein>
    <recommendedName>
        <fullName evidence="7">Protein PNS1</fullName>
    </recommendedName>
</protein>
<evidence type="ECO:0000256" key="2">
    <source>
        <dbReference type="ARBA" id="ARBA00007168"/>
    </source>
</evidence>
<feature type="region of interest" description="Disordered" evidence="8">
    <location>
        <begin position="648"/>
        <end position="716"/>
    </location>
</feature>
<gene>
    <name evidence="9" type="ORF">HK103_000429</name>
</gene>
<evidence type="ECO:0000256" key="8">
    <source>
        <dbReference type="SAM" id="MobiDB-lite"/>
    </source>
</evidence>
<keyword evidence="5 7" id="KW-0472">Membrane</keyword>
<feature type="transmembrane region" description="Helical" evidence="7">
    <location>
        <begin position="243"/>
        <end position="267"/>
    </location>
</feature>
<dbReference type="GO" id="GO:0022857">
    <property type="term" value="F:transmembrane transporter activity"/>
    <property type="evidence" value="ECO:0007669"/>
    <property type="project" value="UniProtKB-UniRule"/>
</dbReference>
<sequence length="716" mass="79415">MAKKVYVEPDDEESGNIKVPSFITKKRYCRDVPFLVIFVAFWFGMVLVAQSALKYGDPRRLIVPQDYLDNYCGYVTYDSNGTVGPFGNQTGKPYLYYFDLFNPTASVAICVSSCPNTTQILTYTDALCVYNYTTSANTFISDLSSQYCVAYTIDTAPVLNRCVPTIGTSAITSVVNSTSANTTITANTTSSSIFTSILNDGRDTTMQVIADLTITWPVIVAGAGLALLISLIWMIMLQILAGFFVWLTVIICNLVFDVAALWLYLYWQSKLAAASGTTTSGIVATASSYVGINNSTTAIQIDTNTVSYVFYTVAALAGLLLLITIALIKRIRIAIAIIKQASKAMAKMPTIALNLAYFIYIGLYIITPSGQVTPSIQLFSLVWNDPNIKQYELAYHIFGFLWTMFFLSGINQVTIAGAIATWYWTMDKKKSLKFPVMRSFGRVLLYHLGSIALGSLLIAIVEFIRLVLYEIQRRVKKTNNQFLTYLVACLQCCMKVVAMLVKFVNKNAYIYIAITGKAFFKSAGEATALIIKNALSAIALDCVSDFILVISKVFVAGITGFLAYLYLAYFSSSLPNASSINYPIVTVIFVAIAGLMVAQAFFSVYDMAINTITLSFLIDLDKNDGSRERPYFMNDELRRIMGLENVKPKKGKKVVPEDGDKPSRSKKRNDDDDDEPPRRRTTKKSKAISSDEDEEDPRPKPSKKGRKVKSEEMEEL</sequence>
<comment type="function">
    <text evidence="7">Probably involved in transport through the plasma membrane.</text>
</comment>
<keyword evidence="10" id="KW-1185">Reference proteome</keyword>
<dbReference type="Pfam" id="PF04515">
    <property type="entry name" value="Choline_transpo"/>
    <property type="match status" value="1"/>
</dbReference>
<feature type="transmembrane region" description="Helical" evidence="7">
    <location>
        <begin position="582"/>
        <end position="605"/>
    </location>
</feature>
<comment type="subcellular location">
    <subcellularLocation>
        <location evidence="7">Cell membrane</location>
        <topology evidence="7">Multi-pass membrane protein</topology>
    </subcellularLocation>
    <subcellularLocation>
        <location evidence="1">Membrane</location>
        <topology evidence="1">Multi-pass membrane protein</topology>
    </subcellularLocation>
</comment>